<evidence type="ECO:0000256" key="7">
    <source>
        <dbReference type="ARBA" id="ARBA00022729"/>
    </source>
</evidence>
<evidence type="ECO:0000256" key="3">
    <source>
        <dbReference type="ARBA" id="ARBA00022448"/>
    </source>
</evidence>
<dbReference type="GO" id="GO:0009279">
    <property type="term" value="C:cell outer membrane"/>
    <property type="evidence" value="ECO:0007669"/>
    <property type="project" value="UniProtKB-SubCell"/>
</dbReference>
<feature type="domain" description="SLBB" evidence="17">
    <location>
        <begin position="182"/>
        <end position="255"/>
    </location>
</feature>
<keyword evidence="12" id="KW-0564">Palmitate</keyword>
<feature type="domain" description="Polysaccharide export protein N-terminal" evidence="16">
    <location>
        <begin position="83"/>
        <end position="175"/>
    </location>
</feature>
<sequence>MSNFRRNLIRFLVAGLSGTVLAGCQPFGPSRGDIDRASRIAPQQGSAAIEVIQVGPTTAPLLAAPAPWPAFADVLTGAQAVGTVVGVGDALEVTIWEAPPATLFGAPASDTRIGSPISTARPTSLPELVVGPDTTIGIPFAGAVPAAGRTLREIETEIVRRLRGRANAPQALVRVVRNATANVTVVGEVNQSTRLPLTPRGERLLDAIAQAGGVKAPVNLSTIQVTRGANTYRMALSDIIERNENNIVLARDDIVTALFQPYSFTVLGASGRNDEVRFEAFGITLAQALGRIGGLQDGRADPRGVFLFRLAPPAQPGGPLRPIIYSFDLKDPSVYFLAQQLRVEDRDLIYITNSPVAELQRFVGIISSTILPIATVGTVVR</sequence>
<keyword evidence="9" id="KW-0406">Ion transport</keyword>
<dbReference type="Gene3D" id="3.30.1950.10">
    <property type="entry name" value="wza like domain"/>
    <property type="match status" value="1"/>
</dbReference>
<evidence type="ECO:0000256" key="9">
    <source>
        <dbReference type="ARBA" id="ARBA00023065"/>
    </source>
</evidence>
<dbReference type="InterPro" id="IPR049712">
    <property type="entry name" value="Poly_export"/>
</dbReference>
<evidence type="ECO:0000256" key="2">
    <source>
        <dbReference type="ARBA" id="ARBA00009450"/>
    </source>
</evidence>
<dbReference type="InterPro" id="IPR054765">
    <property type="entry name" value="SLBB_dom"/>
</dbReference>
<keyword evidence="19" id="KW-1185">Reference proteome</keyword>
<feature type="signal peptide" evidence="15">
    <location>
        <begin position="1"/>
        <end position="22"/>
    </location>
</feature>
<reference evidence="18 19" key="1">
    <citation type="submission" date="2020-08" db="EMBL/GenBank/DDBJ databases">
        <title>Genomic Encyclopedia of Type Strains, Phase IV (KMG-IV): sequencing the most valuable type-strain genomes for metagenomic binning, comparative biology and taxonomic classification.</title>
        <authorList>
            <person name="Goeker M."/>
        </authorList>
    </citation>
    <scope>NUCLEOTIDE SEQUENCE [LARGE SCALE GENOMIC DNA]</scope>
    <source>
        <strain evidence="18 19">DSM 102189</strain>
    </source>
</reference>
<evidence type="ECO:0000256" key="1">
    <source>
        <dbReference type="ARBA" id="ARBA00004571"/>
    </source>
</evidence>
<comment type="subcellular location">
    <subcellularLocation>
        <location evidence="1">Cell outer membrane</location>
        <topology evidence="1">Multi-pass membrane protein</topology>
    </subcellularLocation>
</comment>
<keyword evidence="13" id="KW-0998">Cell outer membrane</keyword>
<dbReference type="RefSeq" id="WP_184199057.1">
    <property type="nucleotide sequence ID" value="NZ_JACIIV010000013.1"/>
</dbReference>
<evidence type="ECO:0000256" key="15">
    <source>
        <dbReference type="SAM" id="SignalP"/>
    </source>
</evidence>
<name>A0A841L8B8_9SPHN</name>
<dbReference type="PANTHER" id="PTHR33619:SF3">
    <property type="entry name" value="POLYSACCHARIDE EXPORT PROTEIN GFCE-RELATED"/>
    <property type="match status" value="1"/>
</dbReference>
<keyword evidence="10" id="KW-0626">Porin</keyword>
<evidence type="ECO:0000259" key="16">
    <source>
        <dbReference type="Pfam" id="PF02563"/>
    </source>
</evidence>
<keyword evidence="11" id="KW-0472">Membrane</keyword>
<comment type="caution">
    <text evidence="18">The sequence shown here is derived from an EMBL/GenBank/DDBJ whole genome shotgun (WGS) entry which is preliminary data.</text>
</comment>
<evidence type="ECO:0000256" key="10">
    <source>
        <dbReference type="ARBA" id="ARBA00023114"/>
    </source>
</evidence>
<dbReference type="PANTHER" id="PTHR33619">
    <property type="entry name" value="POLYSACCHARIDE EXPORT PROTEIN GFCE-RELATED"/>
    <property type="match status" value="1"/>
</dbReference>
<dbReference type="GO" id="GO:0006811">
    <property type="term" value="P:monoatomic ion transport"/>
    <property type="evidence" value="ECO:0007669"/>
    <property type="project" value="UniProtKB-KW"/>
</dbReference>
<evidence type="ECO:0000256" key="12">
    <source>
        <dbReference type="ARBA" id="ARBA00023139"/>
    </source>
</evidence>
<organism evidence="18 19">
    <name type="scientific">Polymorphobacter multimanifer</name>
    <dbReference type="NCBI Taxonomy" id="1070431"/>
    <lineage>
        <taxon>Bacteria</taxon>
        <taxon>Pseudomonadati</taxon>
        <taxon>Pseudomonadota</taxon>
        <taxon>Alphaproteobacteria</taxon>
        <taxon>Sphingomonadales</taxon>
        <taxon>Sphingosinicellaceae</taxon>
        <taxon>Polymorphobacter</taxon>
    </lineage>
</organism>
<protein>
    <submittedName>
        <fullName evidence="18">Polysaccharide export outer membrane protein</fullName>
    </submittedName>
</protein>
<proteinExistence type="inferred from homology"/>
<keyword evidence="7 15" id="KW-0732">Signal</keyword>
<keyword evidence="6" id="KW-0812">Transmembrane</keyword>
<dbReference type="Pfam" id="PF22461">
    <property type="entry name" value="SLBB_2"/>
    <property type="match status" value="1"/>
</dbReference>
<keyword evidence="14" id="KW-0449">Lipoprotein</keyword>
<dbReference type="GO" id="GO:0015288">
    <property type="term" value="F:porin activity"/>
    <property type="evidence" value="ECO:0007669"/>
    <property type="project" value="UniProtKB-KW"/>
</dbReference>
<dbReference type="GO" id="GO:0015159">
    <property type="term" value="F:polysaccharide transmembrane transporter activity"/>
    <property type="evidence" value="ECO:0007669"/>
    <property type="project" value="InterPro"/>
</dbReference>
<comment type="similarity">
    <text evidence="2">Belongs to the BexD/CtrA/VexA family.</text>
</comment>
<evidence type="ECO:0000313" key="18">
    <source>
        <dbReference type="EMBL" id="MBB6227811.1"/>
    </source>
</evidence>
<dbReference type="Gene3D" id="3.10.560.10">
    <property type="entry name" value="Outer membrane lipoprotein wza domain like"/>
    <property type="match status" value="2"/>
</dbReference>
<dbReference type="Pfam" id="PF02563">
    <property type="entry name" value="Poly_export"/>
    <property type="match status" value="1"/>
</dbReference>
<evidence type="ECO:0000256" key="4">
    <source>
        <dbReference type="ARBA" id="ARBA00022452"/>
    </source>
</evidence>
<keyword evidence="4" id="KW-1134">Transmembrane beta strand</keyword>
<evidence type="ECO:0000259" key="17">
    <source>
        <dbReference type="Pfam" id="PF22461"/>
    </source>
</evidence>
<evidence type="ECO:0000256" key="14">
    <source>
        <dbReference type="ARBA" id="ARBA00023288"/>
    </source>
</evidence>
<keyword evidence="3" id="KW-0813">Transport</keyword>
<evidence type="ECO:0000256" key="6">
    <source>
        <dbReference type="ARBA" id="ARBA00022692"/>
    </source>
</evidence>
<accession>A0A841L8B8</accession>
<dbReference type="AlphaFoldDB" id="A0A841L8B8"/>
<dbReference type="EMBL" id="JACIIV010000013">
    <property type="protein sequence ID" value="MBB6227811.1"/>
    <property type="molecule type" value="Genomic_DNA"/>
</dbReference>
<dbReference type="Proteomes" id="UP000538147">
    <property type="component" value="Unassembled WGS sequence"/>
</dbReference>
<evidence type="ECO:0000313" key="19">
    <source>
        <dbReference type="Proteomes" id="UP000538147"/>
    </source>
</evidence>
<dbReference type="PROSITE" id="PS51257">
    <property type="entry name" value="PROKAR_LIPOPROTEIN"/>
    <property type="match status" value="1"/>
</dbReference>
<keyword evidence="5" id="KW-0762">Sugar transport</keyword>
<evidence type="ECO:0000256" key="11">
    <source>
        <dbReference type="ARBA" id="ARBA00023136"/>
    </source>
</evidence>
<gene>
    <name evidence="18" type="ORF">FHS79_001992</name>
</gene>
<evidence type="ECO:0000256" key="8">
    <source>
        <dbReference type="ARBA" id="ARBA00023047"/>
    </source>
</evidence>
<dbReference type="GO" id="GO:0046930">
    <property type="term" value="C:pore complex"/>
    <property type="evidence" value="ECO:0007669"/>
    <property type="project" value="UniProtKB-KW"/>
</dbReference>
<evidence type="ECO:0000256" key="13">
    <source>
        <dbReference type="ARBA" id="ARBA00023237"/>
    </source>
</evidence>
<dbReference type="InterPro" id="IPR003715">
    <property type="entry name" value="Poly_export_N"/>
</dbReference>
<evidence type="ECO:0000256" key="5">
    <source>
        <dbReference type="ARBA" id="ARBA00022597"/>
    </source>
</evidence>
<feature type="chain" id="PRO_5032687241" evidence="15">
    <location>
        <begin position="23"/>
        <end position="381"/>
    </location>
</feature>
<keyword evidence="8" id="KW-0625">Polysaccharide transport</keyword>